<evidence type="ECO:0000313" key="3">
    <source>
        <dbReference type="Proteomes" id="UP000027195"/>
    </source>
</evidence>
<dbReference type="Proteomes" id="UP000027195">
    <property type="component" value="Unassembled WGS sequence"/>
</dbReference>
<keyword evidence="3" id="KW-1185">Reference proteome</keyword>
<reference evidence="3" key="1">
    <citation type="journal article" date="2014" name="Proc. Natl. Acad. Sci. U.S.A.">
        <title>Extensive sampling of basidiomycete genomes demonstrates inadequacy of the white-rot/brown-rot paradigm for wood decay fungi.</title>
        <authorList>
            <person name="Riley R."/>
            <person name="Salamov A.A."/>
            <person name="Brown D.W."/>
            <person name="Nagy L.G."/>
            <person name="Floudas D."/>
            <person name="Held B.W."/>
            <person name="Levasseur A."/>
            <person name="Lombard V."/>
            <person name="Morin E."/>
            <person name="Otillar R."/>
            <person name="Lindquist E.A."/>
            <person name="Sun H."/>
            <person name="LaButti K.M."/>
            <person name="Schmutz J."/>
            <person name="Jabbour D."/>
            <person name="Luo H."/>
            <person name="Baker S.E."/>
            <person name="Pisabarro A.G."/>
            <person name="Walton J.D."/>
            <person name="Blanchette R.A."/>
            <person name="Henrissat B."/>
            <person name="Martin F."/>
            <person name="Cullen D."/>
            <person name="Hibbett D.S."/>
            <person name="Grigoriev I.V."/>
        </authorList>
    </citation>
    <scope>NUCLEOTIDE SEQUENCE [LARGE SCALE GENOMIC DNA]</scope>
    <source>
        <strain evidence="3">FD-172 SS1</strain>
    </source>
</reference>
<name>A0A067MJ78_BOTB1</name>
<dbReference type="EMBL" id="KL198057">
    <property type="protein sequence ID" value="KDQ11631.1"/>
    <property type="molecule type" value="Genomic_DNA"/>
</dbReference>
<feature type="region of interest" description="Disordered" evidence="1">
    <location>
        <begin position="219"/>
        <end position="250"/>
    </location>
</feature>
<feature type="compositionally biased region" description="Basic and acidic residues" evidence="1">
    <location>
        <begin position="89"/>
        <end position="106"/>
    </location>
</feature>
<accession>A0A067MJ78</accession>
<dbReference type="InParanoid" id="A0A067MJ78"/>
<feature type="region of interest" description="Disordered" evidence="1">
    <location>
        <begin position="73"/>
        <end position="120"/>
    </location>
</feature>
<organism evidence="2 3">
    <name type="scientific">Botryobasidium botryosum (strain FD-172 SS1)</name>
    <dbReference type="NCBI Taxonomy" id="930990"/>
    <lineage>
        <taxon>Eukaryota</taxon>
        <taxon>Fungi</taxon>
        <taxon>Dikarya</taxon>
        <taxon>Basidiomycota</taxon>
        <taxon>Agaricomycotina</taxon>
        <taxon>Agaricomycetes</taxon>
        <taxon>Cantharellales</taxon>
        <taxon>Botryobasidiaceae</taxon>
        <taxon>Botryobasidium</taxon>
    </lineage>
</organism>
<dbReference type="AlphaFoldDB" id="A0A067MJ78"/>
<protein>
    <submittedName>
        <fullName evidence="2">Uncharacterized protein</fullName>
    </submittedName>
</protein>
<gene>
    <name evidence="2" type="ORF">BOTBODRAFT_189798</name>
</gene>
<dbReference type="HOGENOM" id="CLU_069639_0_0_1"/>
<proteinExistence type="predicted"/>
<evidence type="ECO:0000313" key="2">
    <source>
        <dbReference type="EMBL" id="KDQ11631.1"/>
    </source>
</evidence>
<evidence type="ECO:0000256" key="1">
    <source>
        <dbReference type="SAM" id="MobiDB-lite"/>
    </source>
</evidence>
<sequence>MHMASSRIPFFPCKWGWYTDVFSTRIALTQHLREHPREYKPIKRRDCVAALLVSPGSALPMLPSLTCPDLHLSPTSDAQSPHAPCIEPSKLHDHTRSPALDPRPKSDPANPANPSLPSTDVLISQLGEPRQRECPCNPASSRPAISRTARMRTSHVDQAPAVLHQKQYNIRSLLFALLFPARSMLPEPVLRRRPGTVHASAILTGVPSVPESPVFPSVINSSEDDSTQTFPRKLNTQPPLDHANHDALLW</sequence>
<feature type="compositionally biased region" description="Polar residues" evidence="1">
    <location>
        <begin position="227"/>
        <end position="238"/>
    </location>
</feature>